<accession>A0A1H3YVG0</accession>
<keyword evidence="1" id="KW-0472">Membrane</keyword>
<name>A0A1H3YVG0_9BACT</name>
<sequence>MGNSKKDNPEQRRIDRSTLGTMGIKCRFRQLKKQFDNWKLSILKHLERIDAGLSTRQRKWLFYLGLVCWSSWLFYLLGTAIRKPPASFVLPFTVDSSRASLRQLNNRSSGQRYIKRPQKAIPETVTDTDYSPLKLNSHD</sequence>
<keyword evidence="1" id="KW-0812">Transmembrane</keyword>
<gene>
    <name evidence="2" type="ORF">SAMN05192529_10956</name>
</gene>
<organism evidence="2 3">
    <name type="scientific">Arachidicoccus rhizosphaerae</name>
    <dbReference type="NCBI Taxonomy" id="551991"/>
    <lineage>
        <taxon>Bacteria</taxon>
        <taxon>Pseudomonadati</taxon>
        <taxon>Bacteroidota</taxon>
        <taxon>Chitinophagia</taxon>
        <taxon>Chitinophagales</taxon>
        <taxon>Chitinophagaceae</taxon>
        <taxon>Arachidicoccus</taxon>
    </lineage>
</organism>
<keyword evidence="1" id="KW-1133">Transmembrane helix</keyword>
<reference evidence="2 3" key="1">
    <citation type="submission" date="2016-10" db="EMBL/GenBank/DDBJ databases">
        <authorList>
            <person name="de Groot N.N."/>
        </authorList>
    </citation>
    <scope>NUCLEOTIDE SEQUENCE [LARGE SCALE GENOMIC DNA]</scope>
    <source>
        <strain evidence="2 3">Vu-144</strain>
    </source>
</reference>
<evidence type="ECO:0000313" key="3">
    <source>
        <dbReference type="Proteomes" id="UP000199041"/>
    </source>
</evidence>
<dbReference type="EMBL" id="FNQY01000009">
    <property type="protein sequence ID" value="SEA15078.1"/>
    <property type="molecule type" value="Genomic_DNA"/>
</dbReference>
<evidence type="ECO:0000256" key="1">
    <source>
        <dbReference type="SAM" id="Phobius"/>
    </source>
</evidence>
<dbReference type="AlphaFoldDB" id="A0A1H3YVG0"/>
<dbReference type="STRING" id="551991.SAMN05192529_10956"/>
<feature type="transmembrane region" description="Helical" evidence="1">
    <location>
        <begin position="60"/>
        <end position="78"/>
    </location>
</feature>
<proteinExistence type="predicted"/>
<keyword evidence="3" id="KW-1185">Reference proteome</keyword>
<evidence type="ECO:0000313" key="2">
    <source>
        <dbReference type="EMBL" id="SEA15078.1"/>
    </source>
</evidence>
<protein>
    <submittedName>
        <fullName evidence="2">Uncharacterized protein</fullName>
    </submittedName>
</protein>
<dbReference type="Proteomes" id="UP000199041">
    <property type="component" value="Unassembled WGS sequence"/>
</dbReference>